<dbReference type="SMART" id="SM00220">
    <property type="entry name" value="S_TKc"/>
    <property type="match status" value="1"/>
</dbReference>
<comment type="catalytic activity">
    <reaction evidence="8">
        <text>L-seryl-[protein] + ATP = O-phospho-L-seryl-[protein] + ADP + H(+)</text>
        <dbReference type="Rhea" id="RHEA:17989"/>
        <dbReference type="Rhea" id="RHEA-COMP:9863"/>
        <dbReference type="Rhea" id="RHEA-COMP:11604"/>
        <dbReference type="ChEBI" id="CHEBI:15378"/>
        <dbReference type="ChEBI" id="CHEBI:29999"/>
        <dbReference type="ChEBI" id="CHEBI:30616"/>
        <dbReference type="ChEBI" id="CHEBI:83421"/>
        <dbReference type="ChEBI" id="CHEBI:456216"/>
        <dbReference type="EC" id="2.7.11.1"/>
    </reaction>
</comment>
<evidence type="ECO:0000259" key="10">
    <source>
        <dbReference type="PROSITE" id="PS50011"/>
    </source>
</evidence>
<dbReference type="PROSITE" id="PS50011">
    <property type="entry name" value="PROTEIN_KINASE_DOM"/>
    <property type="match status" value="1"/>
</dbReference>
<evidence type="ECO:0000256" key="3">
    <source>
        <dbReference type="ARBA" id="ARBA00022679"/>
    </source>
</evidence>
<reference evidence="11" key="1">
    <citation type="submission" date="2021-02" db="EMBL/GenBank/DDBJ databases">
        <title>Genome-Resolved Metagenomics of a Microbial Community Performing Photosynthetic Biological Nutrient Removal.</title>
        <authorList>
            <person name="Mcdaniel E.A."/>
        </authorList>
    </citation>
    <scope>NUCLEOTIDE SEQUENCE</scope>
    <source>
        <strain evidence="11">UWPOB_OBS1</strain>
    </source>
</reference>
<evidence type="ECO:0000313" key="12">
    <source>
        <dbReference type="Proteomes" id="UP000664277"/>
    </source>
</evidence>
<dbReference type="InterPro" id="IPR008271">
    <property type="entry name" value="Ser/Thr_kinase_AS"/>
</dbReference>
<name>A0A8J7PBE2_9BACT</name>
<evidence type="ECO:0000256" key="6">
    <source>
        <dbReference type="ARBA" id="ARBA00022840"/>
    </source>
</evidence>
<dbReference type="EC" id="2.7.11.1" evidence="1"/>
<feature type="domain" description="Protein kinase" evidence="10">
    <location>
        <begin position="141"/>
        <end position="410"/>
    </location>
</feature>
<dbReference type="EMBL" id="JAFLCK010000004">
    <property type="protein sequence ID" value="MBN8659606.1"/>
    <property type="molecule type" value="Genomic_DNA"/>
</dbReference>
<dbReference type="InterPro" id="IPR000719">
    <property type="entry name" value="Prot_kinase_dom"/>
</dbReference>
<keyword evidence="6 9" id="KW-0067">ATP-binding</keyword>
<evidence type="ECO:0000256" key="9">
    <source>
        <dbReference type="PROSITE-ProRule" id="PRU10141"/>
    </source>
</evidence>
<dbReference type="CDD" id="cd14014">
    <property type="entry name" value="STKc_PknB_like"/>
    <property type="match status" value="1"/>
</dbReference>
<evidence type="ECO:0000256" key="2">
    <source>
        <dbReference type="ARBA" id="ARBA00022527"/>
    </source>
</evidence>
<dbReference type="Proteomes" id="UP000664277">
    <property type="component" value="Unassembled WGS sequence"/>
</dbReference>
<dbReference type="PANTHER" id="PTHR43289:SF34">
    <property type="entry name" value="SERINE_THREONINE-PROTEIN KINASE YBDM-RELATED"/>
    <property type="match status" value="1"/>
</dbReference>
<sequence>MSQDAAFVVCPTCGKQLPRAAKFCGYDGTDLTLARTGGDVRKICNVCGRFFPGYANFCAFDRSSLEVLKGQPVKITTTPEALPTAPRVANPTAAELGGDTVDVSKYSQPAELTAGPGDFDDDEEADGPYSALIGKTIDGKYLIQNVLGEGGMAVVYKANHVQMERTVVIKVMQGWLLSNKNSIERFERECKLTAKLNHPNIVSVYDVGSIGGKEPYLVMEYIKGEALADKIHSQGALPYATTGNIIVQMCRGLQEAHSMGIIHRDLKPDNVLLQHKSDRPDWVKIVDFGISNLVHGSKRLTKTGRMVGTPEYIAPEQLKDRPIDIRTDLYAIGIMMFEMLTGKVPFEGESAESILMKHLLEDAPPISSVRPDILEVGNPFEPIISKLLKKEPDDRYQTATELRLDVEQALNTVLLKKN</sequence>
<dbReference type="PROSITE" id="PS00107">
    <property type="entry name" value="PROTEIN_KINASE_ATP"/>
    <property type="match status" value="1"/>
</dbReference>
<dbReference type="Gene3D" id="1.10.510.10">
    <property type="entry name" value="Transferase(Phosphotransferase) domain 1"/>
    <property type="match status" value="1"/>
</dbReference>
<dbReference type="Pfam" id="PF00069">
    <property type="entry name" value="Pkinase"/>
    <property type="match status" value="1"/>
</dbReference>
<dbReference type="FunFam" id="1.10.510.10:FF:000021">
    <property type="entry name" value="Serine/threonine protein kinase"/>
    <property type="match status" value="1"/>
</dbReference>
<dbReference type="InterPro" id="IPR011009">
    <property type="entry name" value="Kinase-like_dom_sf"/>
</dbReference>
<keyword evidence="2" id="KW-0723">Serine/threonine-protein kinase</keyword>
<dbReference type="PANTHER" id="PTHR43289">
    <property type="entry name" value="MITOGEN-ACTIVATED PROTEIN KINASE KINASE KINASE 20-RELATED"/>
    <property type="match status" value="1"/>
</dbReference>
<comment type="catalytic activity">
    <reaction evidence="7">
        <text>L-threonyl-[protein] + ATP = O-phospho-L-threonyl-[protein] + ADP + H(+)</text>
        <dbReference type="Rhea" id="RHEA:46608"/>
        <dbReference type="Rhea" id="RHEA-COMP:11060"/>
        <dbReference type="Rhea" id="RHEA-COMP:11605"/>
        <dbReference type="ChEBI" id="CHEBI:15378"/>
        <dbReference type="ChEBI" id="CHEBI:30013"/>
        <dbReference type="ChEBI" id="CHEBI:30616"/>
        <dbReference type="ChEBI" id="CHEBI:61977"/>
        <dbReference type="ChEBI" id="CHEBI:456216"/>
        <dbReference type="EC" id="2.7.11.1"/>
    </reaction>
</comment>
<dbReference type="Gene3D" id="3.30.200.20">
    <property type="entry name" value="Phosphorylase Kinase, domain 1"/>
    <property type="match status" value="1"/>
</dbReference>
<dbReference type="InterPro" id="IPR017441">
    <property type="entry name" value="Protein_kinase_ATP_BS"/>
</dbReference>
<comment type="caution">
    <text evidence="11">The sequence shown here is derived from an EMBL/GenBank/DDBJ whole genome shotgun (WGS) entry which is preliminary data.</text>
</comment>
<accession>A0A8J7PBE2</accession>
<feature type="binding site" evidence="9">
    <location>
        <position position="170"/>
    </location>
    <ligand>
        <name>ATP</name>
        <dbReference type="ChEBI" id="CHEBI:30616"/>
    </ligand>
</feature>
<gene>
    <name evidence="11" type="ORF">J0M35_04540</name>
</gene>
<evidence type="ECO:0000256" key="1">
    <source>
        <dbReference type="ARBA" id="ARBA00012513"/>
    </source>
</evidence>
<protein>
    <recommendedName>
        <fullName evidence="1">non-specific serine/threonine protein kinase</fullName>
        <ecNumber evidence="1">2.7.11.1</ecNumber>
    </recommendedName>
</protein>
<keyword evidence="4 9" id="KW-0547">Nucleotide-binding</keyword>
<dbReference type="GO" id="GO:0004674">
    <property type="term" value="F:protein serine/threonine kinase activity"/>
    <property type="evidence" value="ECO:0007669"/>
    <property type="project" value="UniProtKB-KW"/>
</dbReference>
<evidence type="ECO:0000256" key="4">
    <source>
        <dbReference type="ARBA" id="ARBA00022741"/>
    </source>
</evidence>
<keyword evidence="5 11" id="KW-0418">Kinase</keyword>
<dbReference type="SUPFAM" id="SSF56112">
    <property type="entry name" value="Protein kinase-like (PK-like)"/>
    <property type="match status" value="1"/>
</dbReference>
<organism evidence="11 12">
    <name type="scientific">Candidatus Obscuribacter phosphatis</name>
    <dbReference type="NCBI Taxonomy" id="1906157"/>
    <lineage>
        <taxon>Bacteria</taxon>
        <taxon>Bacillati</taxon>
        <taxon>Candidatus Melainabacteria</taxon>
        <taxon>Candidatus Obscuribacterales</taxon>
        <taxon>Candidatus Obscuribacteraceae</taxon>
        <taxon>Candidatus Obscuribacter</taxon>
    </lineage>
</organism>
<dbReference type="GO" id="GO:0005524">
    <property type="term" value="F:ATP binding"/>
    <property type="evidence" value="ECO:0007669"/>
    <property type="project" value="UniProtKB-UniRule"/>
</dbReference>
<evidence type="ECO:0000256" key="7">
    <source>
        <dbReference type="ARBA" id="ARBA00047899"/>
    </source>
</evidence>
<evidence type="ECO:0000256" key="8">
    <source>
        <dbReference type="ARBA" id="ARBA00048679"/>
    </source>
</evidence>
<dbReference type="AlphaFoldDB" id="A0A8J7PBE2"/>
<dbReference type="FunFam" id="3.30.200.20:FF:000035">
    <property type="entry name" value="Serine/threonine protein kinase Stk1"/>
    <property type="match status" value="1"/>
</dbReference>
<proteinExistence type="predicted"/>
<keyword evidence="3" id="KW-0808">Transferase</keyword>
<dbReference type="PROSITE" id="PS00108">
    <property type="entry name" value="PROTEIN_KINASE_ST"/>
    <property type="match status" value="1"/>
</dbReference>
<evidence type="ECO:0000256" key="5">
    <source>
        <dbReference type="ARBA" id="ARBA00022777"/>
    </source>
</evidence>
<evidence type="ECO:0000313" key="11">
    <source>
        <dbReference type="EMBL" id="MBN8659606.1"/>
    </source>
</evidence>